<organism evidence="1 2">
    <name type="scientific">Brachionus plicatilis</name>
    <name type="common">Marine rotifer</name>
    <name type="synonym">Brachionus muelleri</name>
    <dbReference type="NCBI Taxonomy" id="10195"/>
    <lineage>
        <taxon>Eukaryota</taxon>
        <taxon>Metazoa</taxon>
        <taxon>Spiralia</taxon>
        <taxon>Gnathifera</taxon>
        <taxon>Rotifera</taxon>
        <taxon>Eurotatoria</taxon>
        <taxon>Monogononta</taxon>
        <taxon>Pseudotrocha</taxon>
        <taxon>Ploima</taxon>
        <taxon>Brachionidae</taxon>
        <taxon>Brachionus</taxon>
    </lineage>
</organism>
<gene>
    <name evidence="1" type="ORF">BpHYR1_052462</name>
</gene>
<sequence length="88" mass="9909">MSGSTNQDLDKAFLSIISDFENTLRLDDITMDEAIKVGLWNRKKKNGDQMDISIDQKLNDFFNNLRVQVNAPGQQHQNGMAPQGDIQA</sequence>
<dbReference type="AlphaFoldDB" id="A0A3M7R034"/>
<evidence type="ECO:0000313" key="2">
    <source>
        <dbReference type="Proteomes" id="UP000276133"/>
    </source>
</evidence>
<reference evidence="1 2" key="1">
    <citation type="journal article" date="2018" name="Sci. Rep.">
        <title>Genomic signatures of local adaptation to the degree of environmental predictability in rotifers.</title>
        <authorList>
            <person name="Franch-Gras L."/>
            <person name="Hahn C."/>
            <person name="Garcia-Roger E.M."/>
            <person name="Carmona M.J."/>
            <person name="Serra M."/>
            <person name="Gomez A."/>
        </authorList>
    </citation>
    <scope>NUCLEOTIDE SEQUENCE [LARGE SCALE GENOMIC DNA]</scope>
    <source>
        <strain evidence="1">HYR1</strain>
    </source>
</reference>
<proteinExistence type="predicted"/>
<keyword evidence="2" id="KW-1185">Reference proteome</keyword>
<dbReference type="Proteomes" id="UP000276133">
    <property type="component" value="Unassembled WGS sequence"/>
</dbReference>
<evidence type="ECO:0000313" key="1">
    <source>
        <dbReference type="EMBL" id="RNA16731.1"/>
    </source>
</evidence>
<dbReference type="EMBL" id="REGN01004643">
    <property type="protein sequence ID" value="RNA16731.1"/>
    <property type="molecule type" value="Genomic_DNA"/>
</dbReference>
<protein>
    <submittedName>
        <fullName evidence="1">Uncharacterized protein</fullName>
    </submittedName>
</protein>
<comment type="caution">
    <text evidence="1">The sequence shown here is derived from an EMBL/GenBank/DDBJ whole genome shotgun (WGS) entry which is preliminary data.</text>
</comment>
<accession>A0A3M7R034</accession>
<name>A0A3M7R034_BRAPC</name>